<sequence length="740" mass="85698">MFTTSSIIDNLNNSEGLEYKKLCRSLKITKKSDKDKLDIALTALEKLEIINKNSDNEYTCTKDSNHIVAKIRCSSKGYCFAVREKNKEDIYIKENLLNFAWNGDKVFVRIIKEGYRRRSPEGIVDCILERSNQILLSKVETINNDIYAIPIDDRILSKIKLPKEDKKYTYNPENKNVVKVEIDRFPIGQEEGIGHVIQELKLNNDEELDTDFVLSKSNIVKLGNKNLIESKKIEKRERIDLSDKNSYLFKSWNSDSSPMLPMIQIEKAGKSSTKLWIHTNNLAERVELNSKKSLETFINGFESLPLLNNWQNYLSEALRNASEFNLGEKNEAISLCLHLNSDNEITEWSFHLTLVRCSLIVGSDHTEALLSRKSKTRITSRLLKPIKEYIEDLDEILEISTSFRQRHLLEGKVEIPAPLNKIESLDEFFIHNPAEYSKGYFEPLIKEDCQTYLSPILHEANLIWFKHSNQCGLKSAGYYLKGLDYINANEIIKYSEFIDTNMELNEDGNLSFSQVIKLCADDNKKRILHKLLINEFKENEVSLISKNEDHDESEKLFISPWTMPGYEFTNLLNQYTIFNMIINGKKSRKNNANEINIVESNSLKLVNWDIFNSSISKNIDSLFNKFVIDKVNEYKYKVNQYKSNMISIKKVRKAENLLGNIYSGLILSVQSYGFFVEISEINVEGLVHVSTLNNDWYEYRSKQNLLIGRKSKKAYKIGDKIEVQIIKVDILKYQIDLELS</sequence>
<gene>
    <name evidence="5" type="ORF">EU96_0917</name>
</gene>
<organism evidence="5 6">
    <name type="scientific">Prochlorococcus marinus str. MIT 9302</name>
    <dbReference type="NCBI Taxonomy" id="74545"/>
    <lineage>
        <taxon>Bacteria</taxon>
        <taxon>Bacillati</taxon>
        <taxon>Cyanobacteriota</taxon>
        <taxon>Cyanophyceae</taxon>
        <taxon>Synechococcales</taxon>
        <taxon>Prochlorococcaceae</taxon>
        <taxon>Prochlorococcus</taxon>
    </lineage>
</organism>
<dbReference type="OrthoDB" id="9764149at2"/>
<dbReference type="InterPro" id="IPR001900">
    <property type="entry name" value="RNase_II/R"/>
</dbReference>
<keyword evidence="1" id="KW-0540">Nuclease</keyword>
<dbReference type="Gene3D" id="2.40.50.140">
    <property type="entry name" value="Nucleic acid-binding proteins"/>
    <property type="match status" value="2"/>
</dbReference>
<dbReference type="SMART" id="SM00955">
    <property type="entry name" value="RNB"/>
    <property type="match status" value="1"/>
</dbReference>
<dbReference type="Proteomes" id="UP000030445">
    <property type="component" value="Unassembled WGS sequence"/>
</dbReference>
<dbReference type="AlphaFoldDB" id="A0A0A2A7P3"/>
<evidence type="ECO:0000256" key="3">
    <source>
        <dbReference type="ARBA" id="ARBA00022839"/>
    </source>
</evidence>
<keyword evidence="3" id="KW-0269">Exonuclease</keyword>
<dbReference type="PROSITE" id="PS50126">
    <property type="entry name" value="S1"/>
    <property type="match status" value="1"/>
</dbReference>
<name>A0A0A2A7P3_PROMR</name>
<evidence type="ECO:0000256" key="1">
    <source>
        <dbReference type="ARBA" id="ARBA00022722"/>
    </source>
</evidence>
<dbReference type="InterPro" id="IPR013223">
    <property type="entry name" value="RNase_B_OB_dom"/>
</dbReference>
<dbReference type="EMBL" id="JNAM01000008">
    <property type="protein sequence ID" value="KGF97932.1"/>
    <property type="molecule type" value="Genomic_DNA"/>
</dbReference>
<dbReference type="SUPFAM" id="SSF50249">
    <property type="entry name" value="Nucleic acid-binding proteins"/>
    <property type="match status" value="3"/>
</dbReference>
<evidence type="ECO:0000259" key="4">
    <source>
        <dbReference type="PROSITE" id="PS50126"/>
    </source>
</evidence>
<dbReference type="InterPro" id="IPR003029">
    <property type="entry name" value="S1_domain"/>
</dbReference>
<dbReference type="RefSeq" id="WP_032526593.1">
    <property type="nucleotide sequence ID" value="NZ_CP138951.1"/>
</dbReference>
<evidence type="ECO:0000313" key="6">
    <source>
        <dbReference type="Proteomes" id="UP000030445"/>
    </source>
</evidence>
<evidence type="ECO:0000256" key="2">
    <source>
        <dbReference type="ARBA" id="ARBA00022801"/>
    </source>
</evidence>
<accession>A0A0A2A7P3</accession>
<proteinExistence type="predicted"/>
<reference evidence="6" key="1">
    <citation type="journal article" date="2014" name="Sci. Data">
        <title>Genomes of diverse isolates of the marine cyanobacterium Prochlorococcus.</title>
        <authorList>
            <person name="Biller S."/>
            <person name="Berube P."/>
            <person name="Thompson J."/>
            <person name="Kelly L."/>
            <person name="Roggensack S."/>
            <person name="Awad L."/>
            <person name="Roache-Johnson K."/>
            <person name="Ding H."/>
            <person name="Giovannoni S.J."/>
            <person name="Moore L.R."/>
            <person name="Chisholm S.W."/>
        </authorList>
    </citation>
    <scope>NUCLEOTIDE SEQUENCE [LARGE SCALE GENOMIC DNA]</scope>
    <source>
        <strain evidence="6">MIT 9302</strain>
    </source>
</reference>
<dbReference type="CDD" id="cd04471">
    <property type="entry name" value="S1_RNase_R"/>
    <property type="match status" value="1"/>
</dbReference>
<evidence type="ECO:0000313" key="5">
    <source>
        <dbReference type="EMBL" id="KGF97932.1"/>
    </source>
</evidence>
<dbReference type="GO" id="GO:0004527">
    <property type="term" value="F:exonuclease activity"/>
    <property type="evidence" value="ECO:0007669"/>
    <property type="project" value="UniProtKB-KW"/>
</dbReference>
<dbReference type="SMART" id="SM00316">
    <property type="entry name" value="S1"/>
    <property type="match status" value="1"/>
</dbReference>
<dbReference type="InterPro" id="IPR012340">
    <property type="entry name" value="NA-bd_OB-fold"/>
</dbReference>
<dbReference type="GO" id="GO:0004540">
    <property type="term" value="F:RNA nuclease activity"/>
    <property type="evidence" value="ECO:0007669"/>
    <property type="project" value="InterPro"/>
</dbReference>
<dbReference type="eggNOG" id="COG0557">
    <property type="taxonomic scope" value="Bacteria"/>
</dbReference>
<feature type="domain" description="S1 motif" evidence="4">
    <location>
        <begin position="659"/>
        <end position="740"/>
    </location>
</feature>
<dbReference type="Pfam" id="PF00773">
    <property type="entry name" value="RNB"/>
    <property type="match status" value="1"/>
</dbReference>
<dbReference type="GO" id="GO:0003723">
    <property type="term" value="F:RNA binding"/>
    <property type="evidence" value="ECO:0007669"/>
    <property type="project" value="InterPro"/>
</dbReference>
<protein>
    <submittedName>
        <fullName evidence="5">3'-to-5' exoribonuclease RNase R</fullName>
    </submittedName>
</protein>
<dbReference type="STRING" id="74545.EU96_0917"/>
<keyword evidence="2" id="KW-0378">Hydrolase</keyword>
<dbReference type="Pfam" id="PF08206">
    <property type="entry name" value="OB_RNB"/>
    <property type="match status" value="1"/>
</dbReference>
<dbReference type="Pfam" id="PF00575">
    <property type="entry name" value="S1"/>
    <property type="match status" value="1"/>
</dbReference>
<comment type="caution">
    <text evidence="5">The sequence shown here is derived from an EMBL/GenBank/DDBJ whole genome shotgun (WGS) entry which is preliminary data.</text>
</comment>